<dbReference type="GO" id="GO:0003978">
    <property type="term" value="F:UDP-glucose 4-epimerase activity"/>
    <property type="evidence" value="ECO:0007669"/>
    <property type="project" value="UniProtKB-EC"/>
</dbReference>
<proteinExistence type="predicted"/>
<evidence type="ECO:0000256" key="4">
    <source>
        <dbReference type="ARBA" id="ARBA00013189"/>
    </source>
</evidence>
<dbReference type="EC" id="5.1.3.2" evidence="4"/>
<dbReference type="Pfam" id="PF01370">
    <property type="entry name" value="Epimerase"/>
    <property type="match status" value="1"/>
</dbReference>
<organism evidence="9">
    <name type="scientific">hydrothermal vent metagenome</name>
    <dbReference type="NCBI Taxonomy" id="652676"/>
    <lineage>
        <taxon>unclassified sequences</taxon>
        <taxon>metagenomes</taxon>
        <taxon>ecological metagenomes</taxon>
    </lineage>
</organism>
<comment type="pathway">
    <text evidence="3">Carbohydrate metabolism.</text>
</comment>
<dbReference type="CDD" id="cd05247">
    <property type="entry name" value="UDP_G4E_1_SDR_e"/>
    <property type="match status" value="1"/>
</dbReference>
<dbReference type="NCBIfam" id="TIGR01179">
    <property type="entry name" value="galE"/>
    <property type="match status" value="1"/>
</dbReference>
<gene>
    <name evidence="9" type="ORF">MNBD_ACTINO02-1201</name>
</gene>
<dbReference type="SUPFAM" id="SSF51735">
    <property type="entry name" value="NAD(P)-binding Rossmann-fold domains"/>
    <property type="match status" value="1"/>
</dbReference>
<name>A0A3B0SR20_9ZZZZ</name>
<sequence>MNVLVTGGAGYIGSHIVIELMQAGHSVVIVDNLVNADRKVIDRLETITGQPVEFAEVDVTDEVSLGEVFDAHEFDAVIHMAGLKAVGESVSHPVDYYLNNVGSGATLARVMAKRGVRDLVFSSSATVYGIPDELPLTEESKLSAINPYGRTKLMLEEIFEDVAASEPGWNIILLRYFNPIGAHSSGLIGEDPAGIPNNLLPFVAQVAVGRLDKLEVFGNDWPTRDGTPIRDYIHVADLATGHVAALAKLAENPGVVVYNLGTGDGVTVLEVVAAFEEATGVEIPYEFVGRRDGDAAEAWADASKAERELGWKATRTLVQGCADSWNWQSNNPHGFRDPE</sequence>
<dbReference type="InterPro" id="IPR001509">
    <property type="entry name" value="Epimerase_deHydtase"/>
</dbReference>
<comment type="catalytic activity">
    <reaction evidence="1">
        <text>UDP-alpha-D-glucose = UDP-alpha-D-galactose</text>
        <dbReference type="Rhea" id="RHEA:22168"/>
        <dbReference type="ChEBI" id="CHEBI:58885"/>
        <dbReference type="ChEBI" id="CHEBI:66914"/>
        <dbReference type="EC" id="5.1.3.2"/>
    </reaction>
</comment>
<dbReference type="PANTHER" id="PTHR43725:SF47">
    <property type="entry name" value="UDP-GLUCOSE 4-EPIMERASE"/>
    <property type="match status" value="1"/>
</dbReference>
<keyword evidence="7 9" id="KW-0413">Isomerase</keyword>
<keyword evidence="6" id="KW-0119">Carbohydrate metabolism</keyword>
<dbReference type="NCBIfam" id="NF007956">
    <property type="entry name" value="PRK10675.1"/>
    <property type="match status" value="1"/>
</dbReference>
<dbReference type="InterPro" id="IPR036291">
    <property type="entry name" value="NAD(P)-bd_dom_sf"/>
</dbReference>
<evidence type="ECO:0000256" key="1">
    <source>
        <dbReference type="ARBA" id="ARBA00000083"/>
    </source>
</evidence>
<reference evidence="9" key="1">
    <citation type="submission" date="2018-06" db="EMBL/GenBank/DDBJ databases">
        <authorList>
            <person name="Zhirakovskaya E."/>
        </authorList>
    </citation>
    <scope>NUCLEOTIDE SEQUENCE</scope>
</reference>
<dbReference type="GO" id="GO:0006012">
    <property type="term" value="P:galactose metabolic process"/>
    <property type="evidence" value="ECO:0007669"/>
    <property type="project" value="UniProtKB-KW"/>
</dbReference>
<comment type="cofactor">
    <cofactor evidence="2">
        <name>NAD(+)</name>
        <dbReference type="ChEBI" id="CHEBI:57540"/>
    </cofactor>
</comment>
<dbReference type="Gene3D" id="3.90.25.10">
    <property type="entry name" value="UDP-galactose 4-epimerase, domain 1"/>
    <property type="match status" value="1"/>
</dbReference>
<evidence type="ECO:0000256" key="5">
    <source>
        <dbReference type="ARBA" id="ARBA00023027"/>
    </source>
</evidence>
<accession>A0A3B0SR20</accession>
<evidence type="ECO:0000256" key="3">
    <source>
        <dbReference type="ARBA" id="ARBA00005007"/>
    </source>
</evidence>
<dbReference type="GO" id="GO:0005829">
    <property type="term" value="C:cytosol"/>
    <property type="evidence" value="ECO:0007669"/>
    <property type="project" value="TreeGrafter"/>
</dbReference>
<keyword evidence="6" id="KW-0299">Galactose metabolism</keyword>
<dbReference type="PRINTS" id="PR01713">
    <property type="entry name" value="NUCEPIMERASE"/>
</dbReference>
<evidence type="ECO:0000259" key="8">
    <source>
        <dbReference type="Pfam" id="PF01370"/>
    </source>
</evidence>
<evidence type="ECO:0000256" key="7">
    <source>
        <dbReference type="ARBA" id="ARBA00023235"/>
    </source>
</evidence>
<dbReference type="AlphaFoldDB" id="A0A3B0SR20"/>
<dbReference type="InterPro" id="IPR005886">
    <property type="entry name" value="UDP_G4E"/>
</dbReference>
<evidence type="ECO:0000256" key="2">
    <source>
        <dbReference type="ARBA" id="ARBA00001911"/>
    </source>
</evidence>
<feature type="domain" description="NAD-dependent epimerase/dehydratase" evidence="8">
    <location>
        <begin position="3"/>
        <end position="261"/>
    </location>
</feature>
<evidence type="ECO:0000313" key="9">
    <source>
        <dbReference type="EMBL" id="VAW03457.1"/>
    </source>
</evidence>
<dbReference type="PANTHER" id="PTHR43725">
    <property type="entry name" value="UDP-GLUCOSE 4-EPIMERASE"/>
    <property type="match status" value="1"/>
</dbReference>
<protein>
    <recommendedName>
        <fullName evidence="4">UDP-glucose 4-epimerase</fullName>
        <ecNumber evidence="4">5.1.3.2</ecNumber>
    </recommendedName>
</protein>
<keyword evidence="5" id="KW-0520">NAD</keyword>
<dbReference type="Gene3D" id="3.40.50.720">
    <property type="entry name" value="NAD(P)-binding Rossmann-like Domain"/>
    <property type="match status" value="1"/>
</dbReference>
<evidence type="ECO:0000256" key="6">
    <source>
        <dbReference type="ARBA" id="ARBA00023144"/>
    </source>
</evidence>
<dbReference type="EMBL" id="UOEK01000260">
    <property type="protein sequence ID" value="VAW03457.1"/>
    <property type="molecule type" value="Genomic_DNA"/>
</dbReference>